<comment type="cofactor">
    <cofactor evidence="9">
        <name>Mg(2+)</name>
        <dbReference type="ChEBI" id="CHEBI:18420"/>
    </cofactor>
</comment>
<evidence type="ECO:0000256" key="6">
    <source>
        <dbReference type="ARBA" id="ARBA00022505"/>
    </source>
</evidence>
<keyword evidence="9" id="KW-0479">Metal-binding</keyword>
<evidence type="ECO:0000256" key="8">
    <source>
        <dbReference type="ARBA" id="ARBA00047317"/>
    </source>
</evidence>
<keyword evidence="6 9" id="KW-0500">Molybdenum</keyword>
<dbReference type="PANTHER" id="PTHR10192:SF5">
    <property type="entry name" value="GEPHYRIN"/>
    <property type="match status" value="1"/>
</dbReference>
<organism evidence="12 13">
    <name type="scientific">Sulfobacillus acidophilus (strain ATCC 700253 / DSM 10332 / NAL)</name>
    <dbReference type="NCBI Taxonomy" id="679936"/>
    <lineage>
        <taxon>Bacteria</taxon>
        <taxon>Bacillati</taxon>
        <taxon>Bacillota</taxon>
        <taxon>Clostridia</taxon>
        <taxon>Eubacteriales</taxon>
        <taxon>Clostridiales Family XVII. Incertae Sedis</taxon>
        <taxon>Sulfobacillus</taxon>
    </lineage>
</organism>
<dbReference type="InterPro" id="IPR001453">
    <property type="entry name" value="MoaB/Mog_dom"/>
</dbReference>
<evidence type="ECO:0000256" key="5">
    <source>
        <dbReference type="ARBA" id="ARBA00021108"/>
    </source>
</evidence>
<dbReference type="Gene3D" id="3.40.980.10">
    <property type="entry name" value="MoaB/Mog-like domain"/>
    <property type="match status" value="1"/>
</dbReference>
<dbReference type="InterPro" id="IPR036425">
    <property type="entry name" value="MoaB/Mog-like_dom_sf"/>
</dbReference>
<evidence type="ECO:0000256" key="4">
    <source>
        <dbReference type="ARBA" id="ARBA00013269"/>
    </source>
</evidence>
<evidence type="ECO:0000256" key="2">
    <source>
        <dbReference type="ARBA" id="ARBA00005046"/>
    </source>
</evidence>
<dbReference type="SUPFAM" id="SSF63882">
    <property type="entry name" value="MoeA N-terminal region -like"/>
    <property type="match status" value="1"/>
</dbReference>
<reference evidence="12 13" key="2">
    <citation type="journal article" date="2012" name="Stand. Genomic Sci.">
        <title>Complete genome sequence of the moderately thermophilic mineral-sulfide-oxidizing firmicute Sulfobacillus acidophilus type strain (NAL(T)).</title>
        <authorList>
            <person name="Anderson I."/>
            <person name="Chertkov O."/>
            <person name="Chen A."/>
            <person name="Saunders E."/>
            <person name="Lapidus A."/>
            <person name="Nolan M."/>
            <person name="Lucas S."/>
            <person name="Hammon N."/>
            <person name="Deshpande S."/>
            <person name="Cheng J.F."/>
            <person name="Han C."/>
            <person name="Tapia R."/>
            <person name="Goodwin L.A."/>
            <person name="Pitluck S."/>
            <person name="Liolios K."/>
            <person name="Pagani I."/>
            <person name="Ivanova N."/>
            <person name="Mikhailova N."/>
            <person name="Pati A."/>
            <person name="Palaniappan K."/>
            <person name="Land M."/>
            <person name="Pan C."/>
            <person name="Rohde M."/>
            <person name="Pukall R."/>
            <person name="Goker M."/>
            <person name="Detter J.C."/>
            <person name="Woyke T."/>
            <person name="Bristow J."/>
            <person name="Eisen J.A."/>
            <person name="Markowitz V."/>
            <person name="Hugenholtz P."/>
            <person name="Kyrpides N.C."/>
            <person name="Klenk H.P."/>
            <person name="Mavromatis K."/>
        </authorList>
    </citation>
    <scope>NUCLEOTIDE SEQUENCE [LARGE SCALE GENOMIC DNA]</scope>
    <source>
        <strain evidence="13">ATCC 700253 / DSM 10332 / NAL</strain>
    </source>
</reference>
<evidence type="ECO:0000256" key="3">
    <source>
        <dbReference type="ARBA" id="ARBA00010763"/>
    </source>
</evidence>
<dbReference type="Pfam" id="PF03453">
    <property type="entry name" value="MoeA_N"/>
    <property type="match status" value="1"/>
</dbReference>
<evidence type="ECO:0000256" key="1">
    <source>
        <dbReference type="ARBA" id="ARBA00002901"/>
    </source>
</evidence>
<dbReference type="Proteomes" id="UP000005439">
    <property type="component" value="Chromosome"/>
</dbReference>
<name>G8TXL3_SULAD</name>
<evidence type="ECO:0000256" key="7">
    <source>
        <dbReference type="ARBA" id="ARBA00023150"/>
    </source>
</evidence>
<dbReference type="Pfam" id="PF00994">
    <property type="entry name" value="MoCF_biosynth"/>
    <property type="match status" value="1"/>
</dbReference>
<comment type="catalytic activity">
    <reaction evidence="8">
        <text>adenylyl-molybdopterin + molybdate = Mo-molybdopterin + AMP + H(+)</text>
        <dbReference type="Rhea" id="RHEA:35047"/>
        <dbReference type="ChEBI" id="CHEBI:15378"/>
        <dbReference type="ChEBI" id="CHEBI:36264"/>
        <dbReference type="ChEBI" id="CHEBI:62727"/>
        <dbReference type="ChEBI" id="CHEBI:71302"/>
        <dbReference type="ChEBI" id="CHEBI:456215"/>
        <dbReference type="EC" id="2.10.1.1"/>
    </reaction>
</comment>
<dbReference type="SMART" id="SM00852">
    <property type="entry name" value="MoCF_biosynth"/>
    <property type="match status" value="1"/>
</dbReference>
<sequence length="399" mass="42721">MSYLSVSDAQTLLQSRVFTLPAEAIPLRQALGRTLAAPVLAGTDVPPFARAAMDGYAVRADECPGTFTVVGQVRAGTVWPTPLEKGQAVRILTGAPVPVGATAVVEQERVIRQDNTVQIERAIRPGWNIMEKGHEYRQGQPLFEAGHHLDALSIGQLAAVGVATVSVRQRPRILVATSGDELVAPGAPLGPGQVYDTNGPLFEALLTHWGAMVDRAVIPDDSDQVAQFFHDPKLQHYSLVLTTGGASVGDYDFIPQIFARDFERLFWRLDMHPGKAVAAAQIGTTVAIALSGNPGAALIGFYLLVLPALAQLLGRPFPLTAVEGVLTTPYPKPTRETRFLKVRLLPTDQGFYAMTPLEDQSSDAIRSFREADGLAVIPHGAPPQPAGTRLSGWLLPTGP</sequence>
<keyword evidence="9" id="KW-0808">Transferase</keyword>
<dbReference type="EC" id="2.10.1.1" evidence="4 9"/>
<dbReference type="KEGG" id="sap:Sulac_0343"/>
<dbReference type="STRING" id="679936.Sulac_0343"/>
<dbReference type="EMBL" id="CP003179">
    <property type="protein sequence ID" value="AEW03912.1"/>
    <property type="molecule type" value="Genomic_DNA"/>
</dbReference>
<dbReference type="InterPro" id="IPR038987">
    <property type="entry name" value="MoeA-like"/>
</dbReference>
<dbReference type="HOGENOM" id="CLU_010186_7_1_9"/>
<dbReference type="SUPFAM" id="SSF63867">
    <property type="entry name" value="MoeA C-terminal domain-like"/>
    <property type="match status" value="1"/>
</dbReference>
<dbReference type="GO" id="GO:0046872">
    <property type="term" value="F:metal ion binding"/>
    <property type="evidence" value="ECO:0007669"/>
    <property type="project" value="UniProtKB-UniRule"/>
</dbReference>
<feature type="region of interest" description="Disordered" evidence="10">
    <location>
        <begin position="379"/>
        <end position="399"/>
    </location>
</feature>
<dbReference type="PATRIC" id="fig|679936.5.peg.346"/>
<keyword evidence="13" id="KW-1185">Reference proteome</keyword>
<dbReference type="GO" id="GO:0061599">
    <property type="term" value="F:molybdopterin molybdotransferase activity"/>
    <property type="evidence" value="ECO:0007669"/>
    <property type="project" value="UniProtKB-UniRule"/>
</dbReference>
<dbReference type="NCBIfam" id="NF045515">
    <property type="entry name" value="Glp_gephyrin"/>
    <property type="match status" value="1"/>
</dbReference>
<evidence type="ECO:0000256" key="10">
    <source>
        <dbReference type="SAM" id="MobiDB-lite"/>
    </source>
</evidence>
<comment type="similarity">
    <text evidence="3 9">Belongs to the MoeA family.</text>
</comment>
<dbReference type="GO" id="GO:0006777">
    <property type="term" value="P:Mo-molybdopterin cofactor biosynthetic process"/>
    <property type="evidence" value="ECO:0007669"/>
    <property type="project" value="UniProtKB-UniRule"/>
</dbReference>
<dbReference type="InterPro" id="IPR005110">
    <property type="entry name" value="MoeA_linker/N"/>
</dbReference>
<evidence type="ECO:0000313" key="12">
    <source>
        <dbReference type="EMBL" id="AEW03912.1"/>
    </source>
</evidence>
<dbReference type="AlphaFoldDB" id="G8TXL3"/>
<comment type="pathway">
    <text evidence="2 9">Cofactor biosynthesis; molybdopterin biosynthesis.</text>
</comment>
<dbReference type="GO" id="GO:0005829">
    <property type="term" value="C:cytosol"/>
    <property type="evidence" value="ECO:0007669"/>
    <property type="project" value="TreeGrafter"/>
</dbReference>
<keyword evidence="9" id="KW-0460">Magnesium</keyword>
<dbReference type="InterPro" id="IPR005111">
    <property type="entry name" value="MoeA_C_domain_IV"/>
</dbReference>
<dbReference type="FunFam" id="2.170.190.11:FF:000001">
    <property type="entry name" value="Molybdopterin molybdenumtransferase"/>
    <property type="match status" value="1"/>
</dbReference>
<dbReference type="InterPro" id="IPR036688">
    <property type="entry name" value="MoeA_C_domain_IV_sf"/>
</dbReference>
<dbReference type="SUPFAM" id="SSF53218">
    <property type="entry name" value="Molybdenum cofactor biosynthesis proteins"/>
    <property type="match status" value="1"/>
</dbReference>
<dbReference type="CDD" id="cd00887">
    <property type="entry name" value="MoeA"/>
    <property type="match status" value="1"/>
</dbReference>
<gene>
    <name evidence="12" type="ordered locus">Sulac_0343</name>
</gene>
<proteinExistence type="inferred from homology"/>
<feature type="domain" description="MoaB/Mog" evidence="11">
    <location>
        <begin position="174"/>
        <end position="311"/>
    </location>
</feature>
<dbReference type="PANTHER" id="PTHR10192">
    <property type="entry name" value="MOLYBDOPTERIN BIOSYNTHESIS PROTEIN"/>
    <property type="match status" value="1"/>
</dbReference>
<accession>G8TXL3</accession>
<comment type="function">
    <text evidence="1 9">Catalyzes the insertion of molybdate into adenylated molybdopterin with the concomitant release of AMP.</text>
</comment>
<evidence type="ECO:0000256" key="9">
    <source>
        <dbReference type="RuleBase" id="RU365090"/>
    </source>
</evidence>
<dbReference type="UniPathway" id="UPA00344"/>
<protein>
    <recommendedName>
        <fullName evidence="5 9">Molybdopterin molybdenumtransferase</fullName>
        <ecNumber evidence="4 9">2.10.1.1</ecNumber>
    </recommendedName>
</protein>
<keyword evidence="7 9" id="KW-0501">Molybdenum cofactor biosynthesis</keyword>
<dbReference type="Pfam" id="PF03454">
    <property type="entry name" value="MoeA_C"/>
    <property type="match status" value="1"/>
</dbReference>
<dbReference type="Gene3D" id="2.170.190.11">
    <property type="entry name" value="Molybdopterin biosynthesis moea protein, domain 3"/>
    <property type="match status" value="1"/>
</dbReference>
<dbReference type="InterPro" id="IPR036135">
    <property type="entry name" value="MoeA_linker/N_sf"/>
</dbReference>
<evidence type="ECO:0000259" key="11">
    <source>
        <dbReference type="SMART" id="SM00852"/>
    </source>
</evidence>
<reference evidence="13" key="1">
    <citation type="submission" date="2011-12" db="EMBL/GenBank/DDBJ databases">
        <title>The complete genome of chromosome of Sulfobacillus acidophilus DSM 10332.</title>
        <authorList>
            <person name="Lucas S."/>
            <person name="Han J."/>
            <person name="Lapidus A."/>
            <person name="Bruce D."/>
            <person name="Goodwin L."/>
            <person name="Pitluck S."/>
            <person name="Peters L."/>
            <person name="Kyrpides N."/>
            <person name="Mavromatis K."/>
            <person name="Ivanova N."/>
            <person name="Mikhailova N."/>
            <person name="Chertkov O."/>
            <person name="Saunders E."/>
            <person name="Detter J.C."/>
            <person name="Tapia R."/>
            <person name="Han C."/>
            <person name="Land M."/>
            <person name="Hauser L."/>
            <person name="Markowitz V."/>
            <person name="Cheng J.-F."/>
            <person name="Hugenholtz P."/>
            <person name="Woyke T."/>
            <person name="Wu D."/>
            <person name="Pukall R."/>
            <person name="Gehrich-Schroeter G."/>
            <person name="Schneider S."/>
            <person name="Klenk H.-P."/>
            <person name="Eisen J.A."/>
        </authorList>
    </citation>
    <scope>NUCLEOTIDE SEQUENCE [LARGE SCALE GENOMIC DNA]</scope>
    <source>
        <strain evidence="13">ATCC 700253 / DSM 10332 / NAL</strain>
    </source>
</reference>
<evidence type="ECO:0000313" key="13">
    <source>
        <dbReference type="Proteomes" id="UP000005439"/>
    </source>
</evidence>
<dbReference type="Gene3D" id="3.90.105.10">
    <property type="entry name" value="Molybdopterin biosynthesis moea protein, domain 2"/>
    <property type="match status" value="1"/>
</dbReference>
<dbReference type="Gene3D" id="2.40.340.10">
    <property type="entry name" value="MoeA, C-terminal, domain IV"/>
    <property type="match status" value="1"/>
</dbReference>